<dbReference type="Proteomes" id="UP000808337">
    <property type="component" value="Unassembled WGS sequence"/>
</dbReference>
<accession>A0A9D7SX32</accession>
<dbReference type="EMBL" id="JADKGY010000031">
    <property type="protein sequence ID" value="MBK9984828.1"/>
    <property type="molecule type" value="Genomic_DNA"/>
</dbReference>
<sequence length="474" mass="53493">MKKLTYWPQIILLFILCFCISGSSFAQKQGFNIRGYVYNASTQLPMQNVMVSLKTSPSNADITTGYTDSLGNYLFSTRELPPFIVQAFASGFKTEISEPFSPGNERMYAVKTIYMQPTETKAAIYVAQPKIVPVPNFVESKFVSLNVLPTQGAYDLFYALNPELKNVDSVSANYVCKLPQFPPMTKSTRTYFKTQFKIDKEKNKGTQSELLDSISRYSQLYVQLTSISDIKSPDVGTSKKLLLTIQESLQSYERKIKKTRNAKAMQIMNLTSACSEIVQKCIRSHAVNKHDFQKLKNILEDLSILLPSDAYQKFVSTSNMTGFGHGGALTGVTTDSRNSIFQTEMDDDFEASDMSKMELSNMRSLRPFAFAIWKLVDGIVVLKDTEVIDKYFVYYFPPALEEDTFRYHKCSPAATYAQVSLPKARFGIQVVNSSTNRIVETTDKTFNTADAFNSPKITELFGPKYKLIIIEVKD</sequence>
<evidence type="ECO:0000313" key="1">
    <source>
        <dbReference type="EMBL" id="MBK9984828.1"/>
    </source>
</evidence>
<comment type="caution">
    <text evidence="1">The sequence shown here is derived from an EMBL/GenBank/DDBJ whole genome shotgun (WGS) entry which is preliminary data.</text>
</comment>
<protein>
    <recommendedName>
        <fullName evidence="3">Carboxypeptidase regulatory-like domain-containing protein</fullName>
    </recommendedName>
</protein>
<proteinExistence type="predicted"/>
<organism evidence="1 2">
    <name type="scientific">Candidatus Opimibacter skivensis</name>
    <dbReference type="NCBI Taxonomy" id="2982028"/>
    <lineage>
        <taxon>Bacteria</taxon>
        <taxon>Pseudomonadati</taxon>
        <taxon>Bacteroidota</taxon>
        <taxon>Saprospiria</taxon>
        <taxon>Saprospirales</taxon>
        <taxon>Saprospiraceae</taxon>
        <taxon>Candidatus Opimibacter</taxon>
    </lineage>
</organism>
<gene>
    <name evidence="1" type="ORF">IPP15_21105</name>
</gene>
<evidence type="ECO:0008006" key="3">
    <source>
        <dbReference type="Google" id="ProtNLM"/>
    </source>
</evidence>
<dbReference type="AlphaFoldDB" id="A0A9D7SX32"/>
<name>A0A9D7SX32_9BACT</name>
<reference evidence="1 2" key="1">
    <citation type="submission" date="2020-10" db="EMBL/GenBank/DDBJ databases">
        <title>Connecting structure to function with the recovery of over 1000 high-quality activated sludge metagenome-assembled genomes encoding full-length rRNA genes using long-read sequencing.</title>
        <authorList>
            <person name="Singleton C.M."/>
            <person name="Petriglieri F."/>
            <person name="Kristensen J.M."/>
            <person name="Kirkegaard R.H."/>
            <person name="Michaelsen T.Y."/>
            <person name="Andersen M.H."/>
            <person name="Karst S.M."/>
            <person name="Dueholm M.S."/>
            <person name="Nielsen P.H."/>
            <person name="Albertsen M."/>
        </authorList>
    </citation>
    <scope>NUCLEOTIDE SEQUENCE [LARGE SCALE GENOMIC DNA]</scope>
    <source>
        <strain evidence="1">Ribe_18-Q3-R11-54_MAXAC.273</strain>
    </source>
</reference>
<evidence type="ECO:0000313" key="2">
    <source>
        <dbReference type="Proteomes" id="UP000808337"/>
    </source>
</evidence>
<dbReference type="SUPFAM" id="SSF49478">
    <property type="entry name" value="Cna protein B-type domain"/>
    <property type="match status" value="1"/>
</dbReference>